<dbReference type="InterPro" id="IPR013325">
    <property type="entry name" value="RNA_pol_sigma_r2"/>
</dbReference>
<dbReference type="RefSeq" id="WP_041501925.1">
    <property type="nucleotide sequence ID" value="NZ_JPIT01000006.1"/>
</dbReference>
<accession>A0A0C3RGG2</accession>
<keyword evidence="10" id="KW-1185">Reference proteome</keyword>
<keyword evidence="3" id="KW-0731">Sigma factor</keyword>
<dbReference type="EMBL" id="JPIU01000036">
    <property type="protein sequence ID" value="KIO46071.1"/>
    <property type="molecule type" value="Genomic_DNA"/>
</dbReference>
<dbReference type="Gene3D" id="1.10.1740.10">
    <property type="match status" value="1"/>
</dbReference>
<dbReference type="Proteomes" id="UP000031937">
    <property type="component" value="Unassembled WGS sequence"/>
</dbReference>
<organism evidence="7 10">
    <name type="scientific">Sanguibacteroides justesenii</name>
    <dbReference type="NCBI Taxonomy" id="1547597"/>
    <lineage>
        <taxon>Bacteria</taxon>
        <taxon>Pseudomonadati</taxon>
        <taxon>Bacteroidota</taxon>
        <taxon>Bacteroidia</taxon>
        <taxon>Bacteroidales</taxon>
        <taxon>Porphyromonadaceae</taxon>
        <taxon>Sanguibacteroides</taxon>
    </lineage>
</organism>
<evidence type="ECO:0000313" key="10">
    <source>
        <dbReference type="Proteomes" id="UP000031980"/>
    </source>
</evidence>
<dbReference type="SUPFAM" id="SSF88659">
    <property type="entry name" value="Sigma3 and sigma4 domains of RNA polymerase sigma factors"/>
    <property type="match status" value="1"/>
</dbReference>
<evidence type="ECO:0000256" key="1">
    <source>
        <dbReference type="ARBA" id="ARBA00010641"/>
    </source>
</evidence>
<evidence type="ECO:0000259" key="6">
    <source>
        <dbReference type="Pfam" id="PF08281"/>
    </source>
</evidence>
<dbReference type="GO" id="GO:0016987">
    <property type="term" value="F:sigma factor activity"/>
    <property type="evidence" value="ECO:0007669"/>
    <property type="project" value="UniProtKB-KW"/>
</dbReference>
<sequence length="182" mass="21661">MYSSVYKINIEDKAVFKSLFNDFFVTLCLFAERYVEEPEMAADIVQESFVKLWQNRKNFNYLHQVKSFLYVSVRNLALNEIKHKRVEEAYRDWAGEGFRLWGEEVIEEESYRLLMQAIQKLPAQCRRVIMLAMEGKANKEIAEELGVSDGTVHSLKKTAYRRLREDLKHYFYLFILLMHSVQ</sequence>
<dbReference type="PANTHER" id="PTHR43133">
    <property type="entry name" value="RNA POLYMERASE ECF-TYPE SIGMA FACTO"/>
    <property type="match status" value="1"/>
</dbReference>
<evidence type="ECO:0000256" key="4">
    <source>
        <dbReference type="ARBA" id="ARBA00023163"/>
    </source>
</evidence>
<keyword evidence="4" id="KW-0804">Transcription</keyword>
<dbReference type="InterPro" id="IPR013249">
    <property type="entry name" value="RNA_pol_sigma70_r4_t2"/>
</dbReference>
<feature type="domain" description="RNA polymerase sigma factor 70 region 4 type 2" evidence="6">
    <location>
        <begin position="112"/>
        <end position="163"/>
    </location>
</feature>
<dbReference type="EMBL" id="JPIT01000006">
    <property type="protein sequence ID" value="KIO47446.1"/>
    <property type="molecule type" value="Genomic_DNA"/>
</dbReference>
<dbReference type="NCBIfam" id="TIGR02937">
    <property type="entry name" value="sigma70-ECF"/>
    <property type="match status" value="1"/>
</dbReference>
<dbReference type="PRINTS" id="PR00038">
    <property type="entry name" value="HTHLUXR"/>
</dbReference>
<dbReference type="GO" id="GO:0006352">
    <property type="term" value="P:DNA-templated transcription initiation"/>
    <property type="evidence" value="ECO:0007669"/>
    <property type="project" value="InterPro"/>
</dbReference>
<evidence type="ECO:0008006" key="11">
    <source>
        <dbReference type="Google" id="ProtNLM"/>
    </source>
</evidence>
<dbReference type="SUPFAM" id="SSF88946">
    <property type="entry name" value="Sigma2 domain of RNA polymerase sigma factors"/>
    <property type="match status" value="1"/>
</dbReference>
<evidence type="ECO:0000256" key="3">
    <source>
        <dbReference type="ARBA" id="ARBA00023082"/>
    </source>
</evidence>
<dbReference type="GO" id="GO:0003677">
    <property type="term" value="F:DNA binding"/>
    <property type="evidence" value="ECO:0007669"/>
    <property type="project" value="InterPro"/>
</dbReference>
<reference evidence="8 9" key="2">
    <citation type="submission" date="2014-07" db="EMBL/GenBank/DDBJ databases">
        <title>Porphyromonadaceae bacterium OUH 334697 = ATCC BAA-2682 = DSM 28341 draft genome.</title>
        <authorList>
            <person name="Sydenham T.V."/>
            <person name="Hasman H."/>
            <person name="Justesen U.S."/>
        </authorList>
    </citation>
    <scope>NUCLEOTIDE SEQUENCE [LARGE SCALE GENOMIC DNA]</scope>
    <source>
        <strain evidence="8 9">OUH 334697</strain>
    </source>
</reference>
<dbReference type="NCBIfam" id="TIGR02985">
    <property type="entry name" value="Sig70_bacteroi1"/>
    <property type="match status" value="1"/>
</dbReference>
<dbReference type="Proteomes" id="UP000031980">
    <property type="component" value="Unassembled WGS sequence"/>
</dbReference>
<reference evidence="7 10" key="1">
    <citation type="submission" date="2014-07" db="EMBL/GenBank/DDBJ databases">
        <title>Porphyromonadaceae bacterium OUH 308042 = ATCC BAA-2681 = DSM 28342 draft genome.</title>
        <authorList>
            <person name="Sydenham T.V."/>
            <person name="Hasman H."/>
            <person name="Justensen U.S."/>
        </authorList>
    </citation>
    <scope>NUCLEOTIDE SEQUENCE [LARGE SCALE GENOMIC DNA]</scope>
    <source>
        <strain evidence="7 10">OUH 308042</strain>
    </source>
</reference>
<dbReference type="Pfam" id="PF04542">
    <property type="entry name" value="Sigma70_r2"/>
    <property type="match status" value="1"/>
</dbReference>
<evidence type="ECO:0000313" key="7">
    <source>
        <dbReference type="EMBL" id="KIO46071.1"/>
    </source>
</evidence>
<dbReference type="InterPro" id="IPR036388">
    <property type="entry name" value="WH-like_DNA-bd_sf"/>
</dbReference>
<dbReference type="InterPro" id="IPR014284">
    <property type="entry name" value="RNA_pol_sigma-70_dom"/>
</dbReference>
<dbReference type="PANTHER" id="PTHR43133:SF46">
    <property type="entry name" value="RNA POLYMERASE SIGMA-70 FACTOR ECF SUBFAMILY"/>
    <property type="match status" value="1"/>
</dbReference>
<dbReference type="InterPro" id="IPR014327">
    <property type="entry name" value="RNA_pol_sigma70_bacteroid"/>
</dbReference>
<dbReference type="InterPro" id="IPR039425">
    <property type="entry name" value="RNA_pol_sigma-70-like"/>
</dbReference>
<evidence type="ECO:0000313" key="9">
    <source>
        <dbReference type="Proteomes" id="UP000031937"/>
    </source>
</evidence>
<protein>
    <recommendedName>
        <fullName evidence="11">RNA polymerase sigma-70 factor</fullName>
    </recommendedName>
</protein>
<proteinExistence type="inferred from homology"/>
<dbReference type="Pfam" id="PF08281">
    <property type="entry name" value="Sigma70_r4_2"/>
    <property type="match status" value="1"/>
</dbReference>
<evidence type="ECO:0000259" key="5">
    <source>
        <dbReference type="Pfam" id="PF04542"/>
    </source>
</evidence>
<evidence type="ECO:0000256" key="2">
    <source>
        <dbReference type="ARBA" id="ARBA00023015"/>
    </source>
</evidence>
<dbReference type="InterPro" id="IPR013324">
    <property type="entry name" value="RNA_pol_sigma_r3/r4-like"/>
</dbReference>
<gene>
    <name evidence="7" type="ORF">BA92_03105</name>
    <name evidence="8" type="ORF">IE90_00300</name>
</gene>
<feature type="domain" description="RNA polymerase sigma-70 region 2" evidence="5">
    <location>
        <begin position="30"/>
        <end position="85"/>
    </location>
</feature>
<dbReference type="Gene3D" id="1.10.10.10">
    <property type="entry name" value="Winged helix-like DNA-binding domain superfamily/Winged helix DNA-binding domain"/>
    <property type="match status" value="1"/>
</dbReference>
<dbReference type="InterPro" id="IPR000792">
    <property type="entry name" value="Tscrpt_reg_LuxR_C"/>
</dbReference>
<dbReference type="InterPro" id="IPR007627">
    <property type="entry name" value="RNA_pol_sigma70_r2"/>
</dbReference>
<comment type="caution">
    <text evidence="7">The sequence shown here is derived from an EMBL/GenBank/DDBJ whole genome shotgun (WGS) entry which is preliminary data.</text>
</comment>
<dbReference type="AlphaFoldDB" id="A0A0C3RGG2"/>
<comment type="similarity">
    <text evidence="1">Belongs to the sigma-70 factor family. ECF subfamily.</text>
</comment>
<keyword evidence="2" id="KW-0805">Transcription regulation</keyword>
<evidence type="ECO:0000313" key="8">
    <source>
        <dbReference type="EMBL" id="KIO47446.1"/>
    </source>
</evidence>
<dbReference type="CDD" id="cd06171">
    <property type="entry name" value="Sigma70_r4"/>
    <property type="match status" value="1"/>
</dbReference>
<name>A0A0C3RGG2_9PORP</name>